<feature type="compositionally biased region" description="Polar residues" evidence="13">
    <location>
        <begin position="727"/>
        <end position="741"/>
    </location>
</feature>
<evidence type="ECO:0000256" key="2">
    <source>
        <dbReference type="ARBA" id="ARBA00004496"/>
    </source>
</evidence>
<feature type="compositionally biased region" description="Polar residues" evidence="13">
    <location>
        <begin position="1"/>
        <end position="15"/>
    </location>
</feature>
<evidence type="ECO:0000256" key="8">
    <source>
        <dbReference type="ARBA" id="ARBA00022845"/>
    </source>
</evidence>
<keyword evidence="7" id="KW-0509">mRNA transport</keyword>
<dbReference type="HOGENOM" id="CLU_007059_0_0_1"/>
<organism evidence="15 16">
    <name type="scientific">Phlebiopsis gigantea (strain 11061_1 CR5-6)</name>
    <name type="common">White-rot fungus</name>
    <name type="synonym">Peniophora gigantea</name>
    <dbReference type="NCBI Taxonomy" id="745531"/>
    <lineage>
        <taxon>Eukaryota</taxon>
        <taxon>Fungi</taxon>
        <taxon>Dikarya</taxon>
        <taxon>Basidiomycota</taxon>
        <taxon>Agaricomycotina</taxon>
        <taxon>Agaricomycetes</taxon>
        <taxon>Polyporales</taxon>
        <taxon>Phanerochaetaceae</taxon>
        <taxon>Phlebiopsis</taxon>
    </lineage>
</organism>
<proteinExistence type="inferred from homology"/>
<evidence type="ECO:0000256" key="13">
    <source>
        <dbReference type="SAM" id="MobiDB-lite"/>
    </source>
</evidence>
<evidence type="ECO:0000256" key="3">
    <source>
        <dbReference type="ARBA" id="ARBA00009548"/>
    </source>
</evidence>
<dbReference type="GO" id="GO:0003729">
    <property type="term" value="F:mRNA binding"/>
    <property type="evidence" value="ECO:0007669"/>
    <property type="project" value="InterPro"/>
</dbReference>
<feature type="compositionally biased region" description="Basic and acidic residues" evidence="13">
    <location>
        <begin position="302"/>
        <end position="314"/>
    </location>
</feature>
<feature type="compositionally biased region" description="Low complexity" evidence="13">
    <location>
        <begin position="166"/>
        <end position="182"/>
    </location>
</feature>
<evidence type="ECO:0000256" key="1">
    <source>
        <dbReference type="ARBA" id="ARBA00004123"/>
    </source>
</evidence>
<dbReference type="GO" id="GO:0035145">
    <property type="term" value="C:exon-exon junction complex"/>
    <property type="evidence" value="ECO:0007669"/>
    <property type="project" value="InterPro"/>
</dbReference>
<keyword evidence="10" id="KW-0866">Nonsense-mediated mRNA decay</keyword>
<keyword evidence="12" id="KW-0539">Nucleus</keyword>
<evidence type="ECO:0000313" key="15">
    <source>
        <dbReference type="EMBL" id="KIP12895.1"/>
    </source>
</evidence>
<dbReference type="STRING" id="745531.A0A0C3SFY5"/>
<evidence type="ECO:0000256" key="9">
    <source>
        <dbReference type="ARBA" id="ARBA00022884"/>
    </source>
</evidence>
<feature type="region of interest" description="Disordered" evidence="13">
    <location>
        <begin position="131"/>
        <end position="238"/>
    </location>
</feature>
<feature type="region of interest" description="Disordered" evidence="13">
    <location>
        <begin position="445"/>
        <end position="468"/>
    </location>
</feature>
<feature type="compositionally biased region" description="Gly residues" evidence="13">
    <location>
        <begin position="361"/>
        <end position="379"/>
    </location>
</feature>
<keyword evidence="8" id="KW-0810">Translation regulation</keyword>
<dbReference type="Proteomes" id="UP000053257">
    <property type="component" value="Unassembled WGS sequence"/>
</dbReference>
<evidence type="ECO:0000256" key="10">
    <source>
        <dbReference type="ARBA" id="ARBA00023161"/>
    </source>
</evidence>
<dbReference type="EMBL" id="KN840438">
    <property type="protein sequence ID" value="KIP12895.1"/>
    <property type="molecule type" value="Genomic_DNA"/>
</dbReference>
<dbReference type="GO" id="GO:0006417">
    <property type="term" value="P:regulation of translation"/>
    <property type="evidence" value="ECO:0007669"/>
    <property type="project" value="UniProtKB-KW"/>
</dbReference>
<feature type="region of interest" description="Disordered" evidence="13">
    <location>
        <begin position="529"/>
        <end position="611"/>
    </location>
</feature>
<name>A0A0C3SFY5_PHLG1</name>
<evidence type="ECO:0000256" key="11">
    <source>
        <dbReference type="ARBA" id="ARBA00023187"/>
    </source>
</evidence>
<reference evidence="15 16" key="1">
    <citation type="journal article" date="2014" name="PLoS Genet.">
        <title>Analysis of the Phlebiopsis gigantea genome, transcriptome and secretome provides insight into its pioneer colonization strategies of wood.</title>
        <authorList>
            <person name="Hori C."/>
            <person name="Ishida T."/>
            <person name="Igarashi K."/>
            <person name="Samejima M."/>
            <person name="Suzuki H."/>
            <person name="Master E."/>
            <person name="Ferreira P."/>
            <person name="Ruiz-Duenas F.J."/>
            <person name="Held B."/>
            <person name="Canessa P."/>
            <person name="Larrondo L.F."/>
            <person name="Schmoll M."/>
            <person name="Druzhinina I.S."/>
            <person name="Kubicek C.P."/>
            <person name="Gaskell J.A."/>
            <person name="Kersten P."/>
            <person name="St John F."/>
            <person name="Glasner J."/>
            <person name="Sabat G."/>
            <person name="Splinter BonDurant S."/>
            <person name="Syed K."/>
            <person name="Yadav J."/>
            <person name="Mgbeahuruike A.C."/>
            <person name="Kovalchuk A."/>
            <person name="Asiegbu F.O."/>
            <person name="Lackner G."/>
            <person name="Hoffmeister D."/>
            <person name="Rencoret J."/>
            <person name="Gutierrez A."/>
            <person name="Sun H."/>
            <person name="Lindquist E."/>
            <person name="Barry K."/>
            <person name="Riley R."/>
            <person name="Grigoriev I.V."/>
            <person name="Henrissat B."/>
            <person name="Kues U."/>
            <person name="Berka R.M."/>
            <person name="Martinez A.T."/>
            <person name="Covert S.F."/>
            <person name="Blanchette R.A."/>
            <person name="Cullen D."/>
        </authorList>
    </citation>
    <scope>NUCLEOTIDE SEQUENCE [LARGE SCALE GENOMIC DNA]</scope>
    <source>
        <strain evidence="15 16">11061_1 CR5-6</strain>
    </source>
</reference>
<keyword evidence="16" id="KW-1185">Reference proteome</keyword>
<feature type="compositionally biased region" description="Low complexity" evidence="13">
    <location>
        <begin position="56"/>
        <end position="66"/>
    </location>
</feature>
<dbReference type="AlphaFoldDB" id="A0A0C3SFY5"/>
<dbReference type="GO" id="GO:0000184">
    <property type="term" value="P:nuclear-transcribed mRNA catabolic process, nonsense-mediated decay"/>
    <property type="evidence" value="ECO:0007669"/>
    <property type="project" value="UniProtKB-KW"/>
</dbReference>
<evidence type="ECO:0000313" key="16">
    <source>
        <dbReference type="Proteomes" id="UP000053257"/>
    </source>
</evidence>
<gene>
    <name evidence="15" type="ORF">PHLGIDRAFT_138691</name>
</gene>
<feature type="compositionally biased region" description="Polar residues" evidence="13">
    <location>
        <begin position="344"/>
        <end position="356"/>
    </location>
</feature>
<protein>
    <recommendedName>
        <fullName evidence="14">Btz domain-containing protein</fullName>
    </recommendedName>
</protein>
<keyword evidence="4" id="KW-0813">Transport</keyword>
<sequence>MPATIATNNTGNVSKQAPKKHSSKRTRVVRRRGRGGLDSDDEIEREAHTDSDTDENSSVTSVSDSESVSDDDEPHPGIVTPSTTQSPPPLDIPRASGSVKPSIVNGGVGPFVGTTDWAQIVADENAHGASDLPVIDFNDMHTHTIPEPTSPNHSRSRKTQKQNKKSAAAARETAPSPTASPAVPRQPASEQEQGARVDEGDTHPDEPFASSSRPAPLYDPRKRGQSARQAYQERMQADPAFVPRVGEFWGHDDRLLDKDLRSLSGWWRGRWQGRGRGRGFPMRGRGGQFFPGHPLAHEQAEGYEAEKGADEKLEVPPIEKTWGHDGFEEMRRREDQRREDQRHSQPSRQSTNSQRGFTPRGRGGFSARGRGGFARGGGVASSTGGHPRANLRPSSAPVWYIMKPEKVWTKHADNFLYFEPILRPRPGEAPGIRIKLPGYTAGQLVRQRRPHPKTDSQSHAPLSSELVDDEERQFVVRIPAPARAEKVTHSPDVNSPKGDMEPDIPLEEVFTVRPHAAPEYVPLETPVTPQASEATVPPPANVTSPVMSAQPMPETQRQLEQLGFGTSHPDTTGGPSPQIEETLLRRPPNPEMHAPIPQSASSPESSTRVVPPVLPPLQIPPVPQASPSYGSPYTYGTLPPGIAMSHQGFPYELATGRPVYLHTPPPMYAPQPMMQSYMGHPSTSVPFVPGHLHHPSQEYMPHPATPPTGFIDPTTGIPIFAPARQSSRIQIRAPSDSQDAQPSKHARGPSGLRESTTEAEANSVGTLENGAEPQEQPQQGPPMDPAAMAYAPYQQPYYYPDPNGYPGYMDMSHQHVQYDAYPPYEQHAQPIIYY</sequence>
<dbReference type="Pfam" id="PF09405">
    <property type="entry name" value="Btz"/>
    <property type="match status" value="1"/>
</dbReference>
<feature type="compositionally biased region" description="Polar residues" evidence="13">
    <location>
        <begin position="541"/>
        <end position="559"/>
    </location>
</feature>
<feature type="domain" description="Btz" evidence="14">
    <location>
        <begin position="219"/>
        <end position="350"/>
    </location>
</feature>
<feature type="compositionally biased region" description="Basic and acidic residues" evidence="13">
    <location>
        <begin position="193"/>
        <end position="206"/>
    </location>
</feature>
<keyword evidence="6" id="KW-0507">mRNA processing</keyword>
<feature type="compositionally biased region" description="Basic residues" evidence="13">
    <location>
        <begin position="17"/>
        <end position="34"/>
    </location>
</feature>
<evidence type="ECO:0000256" key="7">
    <source>
        <dbReference type="ARBA" id="ARBA00022816"/>
    </source>
</evidence>
<comment type="similarity">
    <text evidence="3">Belongs to the CASC3 family.</text>
</comment>
<evidence type="ECO:0000256" key="12">
    <source>
        <dbReference type="ARBA" id="ARBA00023242"/>
    </source>
</evidence>
<feature type="region of interest" description="Disordered" evidence="13">
    <location>
        <begin position="302"/>
        <end position="393"/>
    </location>
</feature>
<comment type="subcellular location">
    <subcellularLocation>
        <location evidence="2">Cytoplasm</location>
    </subcellularLocation>
    <subcellularLocation>
        <location evidence="1">Nucleus</location>
    </subcellularLocation>
</comment>
<feature type="compositionally biased region" description="Basic residues" evidence="13">
    <location>
        <begin position="154"/>
        <end position="164"/>
    </location>
</feature>
<feature type="region of interest" description="Disordered" evidence="13">
    <location>
        <begin position="1"/>
        <end position="113"/>
    </location>
</feature>
<dbReference type="GO" id="GO:0006397">
    <property type="term" value="P:mRNA processing"/>
    <property type="evidence" value="ECO:0007669"/>
    <property type="project" value="UniProtKB-KW"/>
</dbReference>
<accession>A0A0C3SFY5</accession>
<feature type="compositionally biased region" description="Polar residues" evidence="13">
    <location>
        <begin position="598"/>
        <end position="608"/>
    </location>
</feature>
<dbReference type="GO" id="GO:0005737">
    <property type="term" value="C:cytoplasm"/>
    <property type="evidence" value="ECO:0007669"/>
    <property type="project" value="UniProtKB-SubCell"/>
</dbReference>
<keyword evidence="11" id="KW-0508">mRNA splicing</keyword>
<keyword evidence="9" id="KW-0694">RNA-binding</keyword>
<dbReference type="GO" id="GO:0008380">
    <property type="term" value="P:RNA splicing"/>
    <property type="evidence" value="ECO:0007669"/>
    <property type="project" value="UniProtKB-KW"/>
</dbReference>
<feature type="region of interest" description="Disordered" evidence="13">
    <location>
        <begin position="727"/>
        <end position="788"/>
    </location>
</feature>
<dbReference type="GO" id="GO:0051028">
    <property type="term" value="P:mRNA transport"/>
    <property type="evidence" value="ECO:0007669"/>
    <property type="project" value="UniProtKB-KW"/>
</dbReference>
<evidence type="ECO:0000256" key="6">
    <source>
        <dbReference type="ARBA" id="ARBA00022664"/>
    </source>
</evidence>
<evidence type="ECO:0000256" key="5">
    <source>
        <dbReference type="ARBA" id="ARBA00022490"/>
    </source>
</evidence>
<evidence type="ECO:0000256" key="4">
    <source>
        <dbReference type="ARBA" id="ARBA00022448"/>
    </source>
</evidence>
<evidence type="ECO:0000259" key="14">
    <source>
        <dbReference type="Pfam" id="PF09405"/>
    </source>
</evidence>
<dbReference type="OrthoDB" id="3361414at2759"/>
<dbReference type="InterPro" id="IPR018545">
    <property type="entry name" value="Btz_dom"/>
</dbReference>
<feature type="compositionally biased region" description="Basic and acidic residues" evidence="13">
    <location>
        <begin position="321"/>
        <end position="343"/>
    </location>
</feature>
<keyword evidence="5" id="KW-0963">Cytoplasm</keyword>